<keyword evidence="1" id="KW-0812">Transmembrane</keyword>
<evidence type="ECO:0000313" key="3">
    <source>
        <dbReference type="EMBL" id="CAJ80287.1"/>
    </source>
</evidence>
<organism evidence="2 5">
    <name type="scientific">Francisella tularensis subsp. holarctica (strain LVS)</name>
    <dbReference type="NCBI Taxonomy" id="376619"/>
    <lineage>
        <taxon>Bacteria</taxon>
        <taxon>Pseudomonadati</taxon>
        <taxon>Pseudomonadota</taxon>
        <taxon>Gammaproteobacteria</taxon>
        <taxon>Thiotrichales</taxon>
        <taxon>Francisellaceae</taxon>
        <taxon>Francisella</taxon>
    </lineage>
</organism>
<evidence type="ECO:0000313" key="2">
    <source>
        <dbReference type="EMBL" id="AJI58146.1"/>
    </source>
</evidence>
<evidence type="ECO:0000313" key="4">
    <source>
        <dbReference type="Proteomes" id="UP000001944"/>
    </source>
</evidence>
<evidence type="ECO:0000256" key="1">
    <source>
        <dbReference type="SAM" id="Phobius"/>
    </source>
</evidence>
<feature type="transmembrane region" description="Helical" evidence="1">
    <location>
        <begin position="54"/>
        <end position="73"/>
    </location>
</feature>
<gene>
    <name evidence="3" type="ordered locus">FTL_1848</name>
    <name evidence="2" type="ORF">AW21_684</name>
</gene>
<reference evidence="4" key="2">
    <citation type="submission" date="2006-03" db="EMBL/GenBank/DDBJ databases">
        <title>Complete genome sequence of Francisella tularensis LVS (Live Vaccine Strain).</title>
        <authorList>
            <person name="Chain P."/>
            <person name="Larimer F."/>
            <person name="Land M."/>
            <person name="Stilwagen S."/>
            <person name="Larsson P."/>
            <person name="Bearden S."/>
            <person name="Chu M."/>
            <person name="Oyston P."/>
            <person name="Forsman M."/>
            <person name="Andersson S."/>
            <person name="Lindler L."/>
            <person name="Titball R."/>
            <person name="Garcia E."/>
        </authorList>
    </citation>
    <scope>NUCLEOTIDE SEQUENCE [LARGE SCALE GENOMIC DNA]</scope>
    <source>
        <strain evidence="4">LVS</strain>
    </source>
</reference>
<reference evidence="3" key="4">
    <citation type="submission" date="2015-02" db="EMBL/GenBank/DDBJ databases">
        <title>Complete genome sequence of Francisella tularensis LVS (Live Vaccine Strain).</title>
        <authorList>
            <person name="Chain P."/>
            <person name="Larimer F."/>
            <person name="Land M."/>
            <person name="Stilwagen S."/>
            <person name="Larsson P."/>
            <person name="Bearden S."/>
            <person name="Chu M."/>
            <person name="Oyston P."/>
            <person name="Forsman M."/>
            <person name="Andersson S."/>
            <person name="Lindler L."/>
            <person name="Titball R."/>
            <person name="Garcia E."/>
        </authorList>
    </citation>
    <scope>NUCLEOTIDE SEQUENCE</scope>
    <source>
        <strain evidence="3">LVS</strain>
    </source>
</reference>
<proteinExistence type="predicted"/>
<reference evidence="2 5" key="3">
    <citation type="journal article" date="2015" name="Genome Announc.">
        <title>Genome sequencing of 18 francisella strains to aid in assay development and testing.</title>
        <authorList>
            <person name="Johnson S.L."/>
            <person name="Daligault H.E."/>
            <person name="Davenport K.W."/>
            <person name="Coyne S.R."/>
            <person name="Frey K.G."/>
            <person name="Koroleva G.I."/>
            <person name="Broomall S.M."/>
            <person name="Bishop-Lilly K.A."/>
            <person name="Bruce D.C."/>
            <person name="Chertkov O."/>
            <person name="Freitas T."/>
            <person name="Jaissle J."/>
            <person name="Ladner J.T."/>
            <person name="Rosenzweig C.N."/>
            <person name="Gibbons H.S."/>
            <person name="Palacios G.F."/>
            <person name="Redden C.L."/>
            <person name="Xu Y."/>
            <person name="Minogue T.D."/>
            <person name="Chain P.S."/>
        </authorList>
    </citation>
    <scope>NUCLEOTIDE SEQUENCE [LARGE SCALE GENOMIC DNA]</scope>
    <source>
        <strain evidence="2 5">LVS</strain>
    </source>
</reference>
<dbReference type="KEGG" id="ftl:FTL_1848"/>
<keyword evidence="1" id="KW-0472">Membrane</keyword>
<sequence>MLYRQIKTVLKIPKHTVYSLVIYSILLGFLSLTIPVSVQTLVNLVGVSLSIRPVISLIILFIFLTAAFFVRIFQLKLVEDIQRKVFVETVLRIISAIYKVDFNNLIRVNVREKINRAFDKVFTKICFCDIYNST</sequence>
<dbReference type="Proteomes" id="UP000031874">
    <property type="component" value="Chromosome"/>
</dbReference>
<accession>A0AAI8FSK4</accession>
<name>A0AAI8FSK4_FRATH</name>
<dbReference type="EMBL" id="AM233362">
    <property type="protein sequence ID" value="CAJ80287.1"/>
    <property type="molecule type" value="Genomic_DNA"/>
</dbReference>
<protein>
    <submittedName>
        <fullName evidence="2">Uncharacterized protein</fullName>
    </submittedName>
</protein>
<reference evidence="3 4" key="1">
    <citation type="submission" date="2006-02" db="EMBL/GenBank/DDBJ databases">
        <authorList>
            <consortium name="Microbial Genomics Group"/>
            <consortium name="Lawrence Livermore National Laboratory"/>
            <consortium name="and the Genome Analysis Group"/>
            <consortium name="Oak Ridge National Laboratory"/>
            <person name="Larimer F.W."/>
        </authorList>
    </citation>
    <scope>NUCLEOTIDE SEQUENCE [LARGE SCALE GENOMIC DNA]</scope>
    <source>
        <strain evidence="3 4">LVS</strain>
    </source>
</reference>
<dbReference type="Proteomes" id="UP000001944">
    <property type="component" value="Chromosome"/>
</dbReference>
<feature type="transmembrane region" description="Helical" evidence="1">
    <location>
        <begin position="20"/>
        <end position="42"/>
    </location>
</feature>
<dbReference type="AlphaFoldDB" id="A0AAI8FSK4"/>
<dbReference type="EMBL" id="CP009694">
    <property type="protein sequence ID" value="AJI58146.1"/>
    <property type="molecule type" value="Genomic_DNA"/>
</dbReference>
<evidence type="ECO:0000313" key="5">
    <source>
        <dbReference type="Proteomes" id="UP000031874"/>
    </source>
</evidence>
<keyword evidence="1" id="KW-1133">Transmembrane helix</keyword>